<feature type="compositionally biased region" description="Basic residues" evidence="1">
    <location>
        <begin position="177"/>
        <end position="194"/>
    </location>
</feature>
<feature type="region of interest" description="Disordered" evidence="1">
    <location>
        <begin position="145"/>
        <end position="238"/>
    </location>
</feature>
<accession>A0A6J7G977</accession>
<evidence type="ECO:0000313" key="2">
    <source>
        <dbReference type="EMBL" id="CAB4900613.1"/>
    </source>
</evidence>
<feature type="compositionally biased region" description="Basic residues" evidence="1">
    <location>
        <begin position="70"/>
        <end position="83"/>
    </location>
</feature>
<feature type="region of interest" description="Disordered" evidence="1">
    <location>
        <begin position="1"/>
        <end position="83"/>
    </location>
</feature>
<feature type="compositionally biased region" description="Basic residues" evidence="1">
    <location>
        <begin position="38"/>
        <end position="58"/>
    </location>
</feature>
<proteinExistence type="predicted"/>
<reference evidence="2" key="1">
    <citation type="submission" date="2020-05" db="EMBL/GenBank/DDBJ databases">
        <authorList>
            <person name="Chiriac C."/>
            <person name="Salcher M."/>
            <person name="Ghai R."/>
            <person name="Kavagutti S V."/>
        </authorList>
    </citation>
    <scope>NUCLEOTIDE SEQUENCE</scope>
</reference>
<feature type="region of interest" description="Disordered" evidence="1">
    <location>
        <begin position="255"/>
        <end position="279"/>
    </location>
</feature>
<dbReference type="EMBL" id="CAFBMH010000021">
    <property type="protein sequence ID" value="CAB4900613.1"/>
    <property type="molecule type" value="Genomic_DNA"/>
</dbReference>
<feature type="compositionally biased region" description="Basic residues" evidence="1">
    <location>
        <begin position="270"/>
        <end position="279"/>
    </location>
</feature>
<feature type="compositionally biased region" description="Basic residues" evidence="1">
    <location>
        <begin position="145"/>
        <end position="160"/>
    </location>
</feature>
<gene>
    <name evidence="2" type="ORF">UFOPK3543_00840</name>
</gene>
<name>A0A6J7G977_9ZZZZ</name>
<dbReference type="AlphaFoldDB" id="A0A6J7G977"/>
<organism evidence="2">
    <name type="scientific">freshwater metagenome</name>
    <dbReference type="NCBI Taxonomy" id="449393"/>
    <lineage>
        <taxon>unclassified sequences</taxon>
        <taxon>metagenomes</taxon>
        <taxon>ecological metagenomes</taxon>
    </lineage>
</organism>
<sequence length="279" mass="31583">MARRESEGRGVLPPCPHRTEAPDVDVGGLRVDPARQGQGRRRRHAAQSRRGRHVHGVHRGQGVGLPRARSTAHHPRRGRGHGGRVHRLLEAGRPPRVLRRRALLRRLSQQPRVLAPGARRRGHGRRRLPRAVRHQRGILALRRRTGRRRGGRSPRRHTHRYPPPQRHGLRCGQCARRGARRGHPGAGHHQRLRRAGGELRPRADHREPVVEDGHRNPARRAPGAAHQRCAPHRRDRELHRRSTTALCGFVGVRAQGRAAHERDLAPQGRVRAHRSVARG</sequence>
<protein>
    <submittedName>
        <fullName evidence="2">Unannotated protein</fullName>
    </submittedName>
</protein>
<feature type="compositionally biased region" description="Basic and acidic residues" evidence="1">
    <location>
        <begin position="195"/>
        <end position="215"/>
    </location>
</feature>
<evidence type="ECO:0000256" key="1">
    <source>
        <dbReference type="SAM" id="MobiDB-lite"/>
    </source>
</evidence>